<evidence type="ECO:0000313" key="2">
    <source>
        <dbReference type="Proteomes" id="UP000237822"/>
    </source>
</evidence>
<evidence type="ECO:0000313" key="1">
    <source>
        <dbReference type="EMBL" id="PRY63641.1"/>
    </source>
</evidence>
<dbReference type="Proteomes" id="UP000237822">
    <property type="component" value="Unassembled WGS sequence"/>
</dbReference>
<dbReference type="GO" id="GO:0070573">
    <property type="term" value="F:metallodipeptidase activity"/>
    <property type="evidence" value="ECO:0007669"/>
    <property type="project" value="InterPro"/>
</dbReference>
<dbReference type="GO" id="GO:0006508">
    <property type="term" value="P:proteolysis"/>
    <property type="evidence" value="ECO:0007669"/>
    <property type="project" value="InterPro"/>
</dbReference>
<dbReference type="Pfam" id="PF01244">
    <property type="entry name" value="Peptidase_M19"/>
    <property type="match status" value="1"/>
</dbReference>
<dbReference type="InterPro" id="IPR032466">
    <property type="entry name" value="Metal_Hydrolase"/>
</dbReference>
<dbReference type="OrthoDB" id="9804920at2"/>
<dbReference type="InterPro" id="IPR008257">
    <property type="entry name" value="Pept_M19"/>
</dbReference>
<gene>
    <name evidence="1" type="ORF">BCF74_10139</name>
</gene>
<dbReference type="CDD" id="cd01301">
    <property type="entry name" value="rDP_like"/>
    <property type="match status" value="1"/>
</dbReference>
<organism evidence="1 2">
    <name type="scientific">Knoellia remsis</name>
    <dbReference type="NCBI Taxonomy" id="407159"/>
    <lineage>
        <taxon>Bacteria</taxon>
        <taxon>Bacillati</taxon>
        <taxon>Actinomycetota</taxon>
        <taxon>Actinomycetes</taxon>
        <taxon>Micrococcales</taxon>
        <taxon>Intrasporangiaceae</taxon>
        <taxon>Knoellia</taxon>
    </lineage>
</organism>
<dbReference type="SUPFAM" id="SSF51556">
    <property type="entry name" value="Metallo-dependent hydrolases"/>
    <property type="match status" value="1"/>
</dbReference>
<dbReference type="EMBL" id="PVTI01000001">
    <property type="protein sequence ID" value="PRY63641.1"/>
    <property type="molecule type" value="Genomic_DNA"/>
</dbReference>
<protein>
    <submittedName>
        <fullName evidence="1">Membrane dipeptidase</fullName>
    </submittedName>
</protein>
<name>A0A2T0V0G2_9MICO</name>
<reference evidence="1 2" key="1">
    <citation type="submission" date="2018-03" db="EMBL/GenBank/DDBJ databases">
        <title>Genomic Encyclopedia of Archaeal and Bacterial Type Strains, Phase II (KMG-II): from individual species to whole genera.</title>
        <authorList>
            <person name="Goeker M."/>
        </authorList>
    </citation>
    <scope>NUCLEOTIDE SEQUENCE [LARGE SCALE GENOMIC DNA]</scope>
    <source>
        <strain evidence="1 2">ATCC BAA-1496</strain>
    </source>
</reference>
<dbReference type="AlphaFoldDB" id="A0A2T0V0G2"/>
<keyword evidence="2" id="KW-1185">Reference proteome</keyword>
<dbReference type="PANTHER" id="PTHR10443">
    <property type="entry name" value="MICROSOMAL DIPEPTIDASE"/>
    <property type="match status" value="1"/>
</dbReference>
<dbReference type="PANTHER" id="PTHR10443:SF12">
    <property type="entry name" value="DIPEPTIDASE"/>
    <property type="match status" value="1"/>
</dbReference>
<comment type="caution">
    <text evidence="1">The sequence shown here is derived from an EMBL/GenBank/DDBJ whole genome shotgun (WGS) entry which is preliminary data.</text>
</comment>
<accession>A0A2T0V0G2</accession>
<dbReference type="PROSITE" id="PS51365">
    <property type="entry name" value="RENAL_DIPEPTIDASE_2"/>
    <property type="match status" value="1"/>
</dbReference>
<dbReference type="Gene3D" id="3.20.20.140">
    <property type="entry name" value="Metal-dependent hydrolases"/>
    <property type="match status" value="1"/>
</dbReference>
<sequence>MTTPSRITDLLATHPVWDGHNDLPWAAREQVRYDLDRLDIAAAVASTHTDIPRLRAGGVGAQFWSVYVDAKLAGEAAVTATLEQVDFVHVMTHRYAGQLALATSVAEVLAARETGRIASLMGAEGGHSIDSSLGTLRMLYALGVRYLTLTHNDNVPWADSATDEPALGGLSPFGREVVREMNRIGMAADLSHVSADTMRDALDATSAPVMFSHSSARAVCDHPRNVPDDVLAQLPANGGLCMVTFVPKFISPTVREWDLEAADAAAAEGIDSADYTANRDFLATYREDHPEPAATIDDVVAHVEHVREVAGIDHIGLGGDYDGVTLLPDGLEDVAGYPRLLETLAERGWSDDDLGRLTWSNALRVLGGIEDVARDLSAWRGPSLATIEELDGAVAGTADTGDTGSA</sequence>
<proteinExistence type="predicted"/>
<dbReference type="RefSeq" id="WP_106295951.1">
    <property type="nucleotide sequence ID" value="NZ_PVTI01000001.1"/>
</dbReference>